<protein>
    <submittedName>
        <fullName evidence="1">Putative ribosomal protein L25</fullName>
    </submittedName>
</protein>
<keyword evidence="1" id="KW-0689">Ribosomal protein</keyword>
<dbReference type="EMBL" id="CP003545">
    <property type="protein sequence ID" value="AFP84267.1"/>
    <property type="molecule type" value="Genomic_DNA"/>
</dbReference>
<name>J3TEN4_CARRU</name>
<dbReference type="KEGG" id="crv:A357_046"/>
<evidence type="ECO:0000313" key="1">
    <source>
        <dbReference type="EMBL" id="AFP84267.1"/>
    </source>
</evidence>
<organism evidence="1 2">
    <name type="scientific">Candidatus Carsonella ruddii PC isolate NHV</name>
    <dbReference type="NCBI Taxonomy" id="1202540"/>
    <lineage>
        <taxon>Bacteria</taxon>
        <taxon>Pseudomonadati</taxon>
        <taxon>Pseudomonadota</taxon>
        <taxon>Gammaproteobacteria</taxon>
        <taxon>Oceanospirillales</taxon>
        <taxon>Halomonadaceae</taxon>
        <taxon>Zymobacter group</taxon>
        <taxon>Candidatus Carsonella</taxon>
    </lineage>
</organism>
<dbReference type="Proteomes" id="UP000003935">
    <property type="component" value="Chromosome"/>
</dbReference>
<dbReference type="PATRIC" id="fig|1202540.3.peg.42"/>
<reference evidence="1 2" key="1">
    <citation type="journal article" date="2012" name="Mol. Biol. Evol.">
        <title>Genome reduction and co-evolution between the primary and secondary bacterial symbionts of psyllids.</title>
        <authorList>
            <person name="Sloan D.B."/>
            <person name="Moran N.A."/>
        </authorList>
    </citation>
    <scope>NUCLEOTIDE SEQUENCE [LARGE SCALE GENOMIC DNA]</scope>
    <source>
        <strain evidence="1 2">PC</strain>
    </source>
</reference>
<gene>
    <name evidence="1" type="primary">rplY</name>
    <name evidence="1" type="ORF">A357_046</name>
</gene>
<dbReference type="RefSeq" id="WP_014887566.1">
    <property type="nucleotide sequence ID" value="NC_018418.1"/>
</dbReference>
<proteinExistence type="predicted"/>
<keyword evidence="1" id="KW-0687">Ribonucleoprotein</keyword>
<evidence type="ECO:0000313" key="2">
    <source>
        <dbReference type="Proteomes" id="UP000003935"/>
    </source>
</evidence>
<dbReference type="HOGENOM" id="CLU_1719040_0_0_6"/>
<dbReference type="GO" id="GO:0005840">
    <property type="term" value="C:ribosome"/>
    <property type="evidence" value="ECO:0007669"/>
    <property type="project" value="UniProtKB-KW"/>
</dbReference>
<sequence length="149" mass="18351">MKFKFKIKIYKKKKTNKKIIPGTLFKDNNIFFVYILKNNLIKKVFKSSFLNVFYFNKIIKVYIENVKYSFTKNLIISFSFKELLFLMYKIRAYNNLNNYTNKIDFLCENYFPRKIKLNIYKLKKNFKHKDFNFKFKINKVILLKKNLII</sequence>
<dbReference type="AlphaFoldDB" id="J3TEN4"/>
<accession>J3TEN4</accession>